<dbReference type="GO" id="GO:0016491">
    <property type="term" value="F:oxidoreductase activity"/>
    <property type="evidence" value="ECO:0007669"/>
    <property type="project" value="UniProtKB-KW"/>
</dbReference>
<protein>
    <submittedName>
        <fullName evidence="3">2,5-dichloro-2,5-cyclohexadiene-1,4-diol dehydrogenase</fullName>
        <ecNumber evidence="3">1.1.1.-</ecNumber>
    </submittedName>
</protein>
<proteinExistence type="inferred from homology"/>
<evidence type="ECO:0000256" key="2">
    <source>
        <dbReference type="ARBA" id="ARBA00023002"/>
    </source>
</evidence>
<accession>A0A387HFD5</accession>
<comment type="similarity">
    <text evidence="1">Belongs to the short-chain dehydrogenases/reductases (SDR) family.</text>
</comment>
<dbReference type="Gene3D" id="3.40.50.720">
    <property type="entry name" value="NAD(P)-binding Rossmann-like Domain"/>
    <property type="match status" value="1"/>
</dbReference>
<dbReference type="EC" id="1.1.1.-" evidence="3"/>
<reference evidence="3 4" key="1">
    <citation type="submission" date="2018-10" db="EMBL/GenBank/DDBJ databases">
        <title>Relationship between Morphology and Antimicrobial Activity in Streptomyces.</title>
        <authorList>
            <person name="Kang H.J."/>
            <person name="Kim S.B."/>
        </authorList>
    </citation>
    <scope>NUCLEOTIDE SEQUENCE [LARGE SCALE GENOMIC DNA]</scope>
    <source>
        <strain evidence="3 4">BH38</strain>
    </source>
</reference>
<dbReference type="InterPro" id="IPR036291">
    <property type="entry name" value="NAD(P)-bd_dom_sf"/>
</dbReference>
<gene>
    <name evidence="3" type="primary">linC</name>
    <name evidence="3" type="ORF">DWB77_04715</name>
</gene>
<dbReference type="PANTHER" id="PTHR42820:SF1">
    <property type="entry name" value="SHORT-CHAIN DEHYDROGENASE_REDUCTASE FAMILY PROTEIN"/>
    <property type="match status" value="1"/>
</dbReference>
<evidence type="ECO:0000256" key="1">
    <source>
        <dbReference type="ARBA" id="ARBA00006484"/>
    </source>
</evidence>
<dbReference type="FunFam" id="3.40.50.720:FF:000084">
    <property type="entry name" value="Short-chain dehydrogenase reductase"/>
    <property type="match status" value="1"/>
</dbReference>
<dbReference type="InterPro" id="IPR020904">
    <property type="entry name" value="Sc_DH/Rdtase_CS"/>
</dbReference>
<dbReference type="Proteomes" id="UP000271554">
    <property type="component" value="Chromosome"/>
</dbReference>
<sequence length="265" mass="26889">MNDSGTLTAAKTGPGMVEGKVVMITGASSGIGAAAARLFAAEGAAVVLMARREDRLAALVEEITGAGGRAVASAGDVVRGADVARAVDRAVESFGRLDGAFNNAGWASAGADLHEVDDEVYDRIMDVNVRGVWNCLRHQIPAMLATGSGAIVNTSSSAGVVATGAVAPYVAAKHAVLGLTKAAAAEYGARGIRVNALVVASTRTELLEGVIAETPALEEVFVARQIQRRMADPVEVAQGALWLCSDRASFVTGSAVATDGGLTAI</sequence>
<dbReference type="PROSITE" id="PS00061">
    <property type="entry name" value="ADH_SHORT"/>
    <property type="match status" value="1"/>
</dbReference>
<name>A0A387HFD5_9ACTN</name>
<keyword evidence="4" id="KW-1185">Reference proteome</keyword>
<dbReference type="EMBL" id="CP032698">
    <property type="protein sequence ID" value="AYG82536.1"/>
    <property type="molecule type" value="Genomic_DNA"/>
</dbReference>
<dbReference type="NCBIfam" id="NF005559">
    <property type="entry name" value="PRK07231.1"/>
    <property type="match status" value="1"/>
</dbReference>
<keyword evidence="2 3" id="KW-0560">Oxidoreductase</keyword>
<dbReference type="PANTHER" id="PTHR42820">
    <property type="entry name" value="SHORT-CHAIN DEHYDROGENASE REDUCTASE"/>
    <property type="match status" value="1"/>
</dbReference>
<dbReference type="KEGG" id="shun:DWB77_04715"/>
<dbReference type="AlphaFoldDB" id="A0A387HFD5"/>
<dbReference type="PRINTS" id="PR00080">
    <property type="entry name" value="SDRFAMILY"/>
</dbReference>
<dbReference type="Pfam" id="PF13561">
    <property type="entry name" value="adh_short_C2"/>
    <property type="match status" value="1"/>
</dbReference>
<dbReference type="CDD" id="cd05233">
    <property type="entry name" value="SDR_c"/>
    <property type="match status" value="1"/>
</dbReference>
<organism evidence="3 4">
    <name type="scientific">Streptomyces hundungensis</name>
    <dbReference type="NCBI Taxonomy" id="1077946"/>
    <lineage>
        <taxon>Bacteria</taxon>
        <taxon>Bacillati</taxon>
        <taxon>Actinomycetota</taxon>
        <taxon>Actinomycetes</taxon>
        <taxon>Kitasatosporales</taxon>
        <taxon>Streptomycetaceae</taxon>
        <taxon>Streptomyces</taxon>
    </lineage>
</organism>
<evidence type="ECO:0000313" key="3">
    <source>
        <dbReference type="EMBL" id="AYG82536.1"/>
    </source>
</evidence>
<dbReference type="SUPFAM" id="SSF51735">
    <property type="entry name" value="NAD(P)-binding Rossmann-fold domains"/>
    <property type="match status" value="1"/>
</dbReference>
<dbReference type="InterPro" id="IPR002347">
    <property type="entry name" value="SDR_fam"/>
</dbReference>
<dbReference type="PRINTS" id="PR00081">
    <property type="entry name" value="GDHRDH"/>
</dbReference>
<evidence type="ECO:0000313" key="4">
    <source>
        <dbReference type="Proteomes" id="UP000271554"/>
    </source>
</evidence>